<evidence type="ECO:0000313" key="3">
    <source>
        <dbReference type="EMBL" id="PJJ54130.1"/>
    </source>
</evidence>
<feature type="transmembrane region" description="Helical" evidence="2">
    <location>
        <begin position="74"/>
        <end position="98"/>
    </location>
</feature>
<evidence type="ECO:0000256" key="2">
    <source>
        <dbReference type="SAM" id="Phobius"/>
    </source>
</evidence>
<name>A0A2M9B859_9ACTN</name>
<evidence type="ECO:0000256" key="1">
    <source>
        <dbReference type="SAM" id="MobiDB-lite"/>
    </source>
</evidence>
<reference evidence="3 4" key="1">
    <citation type="submission" date="2017-11" db="EMBL/GenBank/DDBJ databases">
        <title>Genomic Encyclopedia of Archaeal and Bacterial Type Strains, Phase II (KMG-II): From Individual Species to Whole Genera.</title>
        <authorList>
            <person name="Goeker M."/>
        </authorList>
    </citation>
    <scope>NUCLEOTIDE SEQUENCE [LARGE SCALE GENOMIC DNA]</scope>
    <source>
        <strain evidence="3 4">DSM 27763</strain>
    </source>
</reference>
<sequence length="369" mass="38759">MSDPHHPQGQPPHGQEPHPEWTTPYGQQPGGYGQPGHQPYGPAYGHPQQPHPYAQNPYGPPHPQPARKLSGGRIALIIALAAVVAAILVVLLVSVALLTLSSSTTEVQEASGTSMSVEGMDAVQQTLTETGPDWTCYDSVPGSVSRCFYYVKAGDIPDRATLTFGYDDESVVSVAFRADGAEELPEVREQVVDAVAVHLLDGDRDGLEAALGGGEQLEGVYAYGSGGYLTISTSTGERLTGPDLPQVAEVVASLRRAGFTCEDPADTTTCEKTTDGLRLQASGYVGDSWSSWTVSASPEYGARPTKQRANELVGQTLEGAGLTDDAGVAFLASAQRGQAGDFAGYALGADPYDGGSGYFTQRATVEVIR</sequence>
<feature type="region of interest" description="Disordered" evidence="1">
    <location>
        <begin position="1"/>
        <end position="66"/>
    </location>
</feature>
<feature type="compositionally biased region" description="Low complexity" evidence="1">
    <location>
        <begin position="35"/>
        <end position="47"/>
    </location>
</feature>
<accession>A0A2M9B859</accession>
<organism evidence="3 4">
    <name type="scientific">Mumia flava</name>
    <dbReference type="NCBI Taxonomy" id="1348852"/>
    <lineage>
        <taxon>Bacteria</taxon>
        <taxon>Bacillati</taxon>
        <taxon>Actinomycetota</taxon>
        <taxon>Actinomycetes</taxon>
        <taxon>Propionibacteriales</taxon>
        <taxon>Nocardioidaceae</taxon>
        <taxon>Mumia</taxon>
    </lineage>
</organism>
<protein>
    <submittedName>
        <fullName evidence="3">Uncharacterized protein</fullName>
    </submittedName>
</protein>
<keyword evidence="2" id="KW-0812">Transmembrane</keyword>
<gene>
    <name evidence="3" type="ORF">CLV56_3634</name>
</gene>
<keyword evidence="2" id="KW-1133">Transmembrane helix</keyword>
<proteinExistence type="predicted"/>
<keyword evidence="2" id="KW-0472">Membrane</keyword>
<dbReference type="AlphaFoldDB" id="A0A2M9B859"/>
<dbReference type="EMBL" id="PGEZ01000002">
    <property type="protein sequence ID" value="PJJ54130.1"/>
    <property type="molecule type" value="Genomic_DNA"/>
</dbReference>
<comment type="caution">
    <text evidence="3">The sequence shown here is derived from an EMBL/GenBank/DDBJ whole genome shotgun (WGS) entry which is preliminary data.</text>
</comment>
<keyword evidence="4" id="KW-1185">Reference proteome</keyword>
<evidence type="ECO:0000313" key="4">
    <source>
        <dbReference type="Proteomes" id="UP000230842"/>
    </source>
</evidence>
<dbReference type="RefSeq" id="WP_100415378.1">
    <property type="nucleotide sequence ID" value="NZ_PGEZ01000002.1"/>
</dbReference>
<dbReference type="Proteomes" id="UP000230842">
    <property type="component" value="Unassembled WGS sequence"/>
</dbReference>